<sequence>MDKTNQQVQISPVEDLMREHGLLHRILLIYKDIIDRMTVSDIYTPEPIYSCIRESTIIVKRFIIEYHQVLEQDYVFPILSQHEKYKQLIQILLTQHEAAKCATDEILTILGSELKRIKIYQKRLLQLMSEFIQMYEPHSAREDTVIFPAFHQLTPPDTFRALGEKFEDIEEQKFGENGFQNVLEHVTQIEKSLAIYDLNQFTLKCR</sequence>
<dbReference type="OrthoDB" id="2083283at2"/>
<dbReference type="PANTHER" id="PTHR39966">
    <property type="entry name" value="BLL2471 PROTEIN-RELATED"/>
    <property type="match status" value="1"/>
</dbReference>
<dbReference type="Proteomes" id="UP000000370">
    <property type="component" value="Chromosome"/>
</dbReference>
<dbReference type="InterPro" id="IPR012312">
    <property type="entry name" value="Hemerythrin-like"/>
</dbReference>
<evidence type="ECO:0000313" key="2">
    <source>
        <dbReference type="EMBL" id="ABX41830.1"/>
    </source>
</evidence>
<evidence type="ECO:0000259" key="1">
    <source>
        <dbReference type="Pfam" id="PF01814"/>
    </source>
</evidence>
<feature type="domain" description="Hemerythrin-like" evidence="1">
    <location>
        <begin position="12"/>
        <end position="149"/>
    </location>
</feature>
<dbReference type="Pfam" id="PF01814">
    <property type="entry name" value="Hemerythrin"/>
    <property type="match status" value="1"/>
</dbReference>
<organism evidence="2 3">
    <name type="scientific">Lachnoclostridium phytofermentans (strain ATCC 700394 / DSM 18823 / ISDg)</name>
    <name type="common">Clostridium phytofermentans</name>
    <dbReference type="NCBI Taxonomy" id="357809"/>
    <lineage>
        <taxon>Bacteria</taxon>
        <taxon>Bacillati</taxon>
        <taxon>Bacillota</taxon>
        <taxon>Clostridia</taxon>
        <taxon>Lachnospirales</taxon>
        <taxon>Lachnospiraceae</taxon>
    </lineage>
</organism>
<evidence type="ECO:0000313" key="3">
    <source>
        <dbReference type="Proteomes" id="UP000000370"/>
    </source>
</evidence>
<proteinExistence type="predicted"/>
<name>A9KPT1_LACP7</name>
<dbReference type="KEGG" id="cpy:Cphy_1456"/>
<gene>
    <name evidence="2" type="ordered locus">Cphy_1456</name>
</gene>
<reference evidence="3" key="1">
    <citation type="submission" date="2007-11" db="EMBL/GenBank/DDBJ databases">
        <title>Complete genome sequence of Clostridium phytofermentans ISDg.</title>
        <authorList>
            <person name="Leschine S.B."/>
            <person name="Warnick T.A."/>
            <person name="Blanchard J.L."/>
            <person name="Schnell D.J."/>
            <person name="Petit E.L."/>
            <person name="LaTouf W.G."/>
            <person name="Copeland A."/>
            <person name="Lucas S."/>
            <person name="Lapidus A."/>
            <person name="Barry K."/>
            <person name="Glavina del Rio T."/>
            <person name="Dalin E."/>
            <person name="Tice H."/>
            <person name="Pitluck S."/>
            <person name="Kiss H."/>
            <person name="Brettin T."/>
            <person name="Bruce D."/>
            <person name="Detter J.C."/>
            <person name="Han C."/>
            <person name="Kuske C."/>
            <person name="Schmutz J."/>
            <person name="Larimer F."/>
            <person name="Land M."/>
            <person name="Hauser L."/>
            <person name="Kyrpides N."/>
            <person name="Kim E.A."/>
            <person name="Richardson P."/>
        </authorList>
    </citation>
    <scope>NUCLEOTIDE SEQUENCE [LARGE SCALE GENOMIC DNA]</scope>
    <source>
        <strain evidence="3">ATCC 700394 / DSM 18823 / ISDg</strain>
    </source>
</reference>
<dbReference type="EMBL" id="CP000885">
    <property type="protein sequence ID" value="ABX41830.1"/>
    <property type="molecule type" value="Genomic_DNA"/>
</dbReference>
<keyword evidence="3" id="KW-1185">Reference proteome</keyword>
<accession>A9KPT1</accession>
<dbReference type="PANTHER" id="PTHR39966:SF1">
    <property type="entry name" value="HEMERYTHRIN-LIKE DOMAIN-CONTAINING PROTEIN"/>
    <property type="match status" value="1"/>
</dbReference>
<protein>
    <recommendedName>
        <fullName evidence="1">Hemerythrin-like domain-containing protein</fullName>
    </recommendedName>
</protein>
<dbReference type="Gene3D" id="1.20.120.520">
    <property type="entry name" value="nmb1532 protein domain like"/>
    <property type="match status" value="1"/>
</dbReference>
<dbReference type="AlphaFoldDB" id="A9KPT1"/>
<dbReference type="eggNOG" id="COG3945">
    <property type="taxonomic scope" value="Bacteria"/>
</dbReference>
<dbReference type="HOGENOM" id="CLU_094544_0_0_9"/>
<dbReference type="RefSeq" id="WP_012199484.1">
    <property type="nucleotide sequence ID" value="NC_010001.1"/>
</dbReference>
<dbReference type="GO" id="GO:0005886">
    <property type="term" value="C:plasma membrane"/>
    <property type="evidence" value="ECO:0007669"/>
    <property type="project" value="TreeGrafter"/>
</dbReference>